<dbReference type="InterPro" id="IPR050614">
    <property type="entry name" value="Synaptic_Scaffolding_LAP-MAGUK"/>
</dbReference>
<dbReference type="GO" id="GO:0014069">
    <property type="term" value="C:postsynaptic density"/>
    <property type="evidence" value="ECO:0007669"/>
    <property type="project" value="TreeGrafter"/>
</dbReference>
<organism evidence="1">
    <name type="scientific">Timema californicum</name>
    <name type="common">California timema</name>
    <name type="synonym">Walking stick</name>
    <dbReference type="NCBI Taxonomy" id="61474"/>
    <lineage>
        <taxon>Eukaryota</taxon>
        <taxon>Metazoa</taxon>
        <taxon>Ecdysozoa</taxon>
        <taxon>Arthropoda</taxon>
        <taxon>Hexapoda</taxon>
        <taxon>Insecta</taxon>
        <taxon>Pterygota</taxon>
        <taxon>Neoptera</taxon>
        <taxon>Polyneoptera</taxon>
        <taxon>Phasmatodea</taxon>
        <taxon>Timematodea</taxon>
        <taxon>Timematoidea</taxon>
        <taxon>Timematidae</taxon>
        <taxon>Timema</taxon>
    </lineage>
</organism>
<evidence type="ECO:0000313" key="1">
    <source>
        <dbReference type="EMBL" id="CAD7567799.1"/>
    </source>
</evidence>
<dbReference type="Gene3D" id="3.80.10.10">
    <property type="entry name" value="Ribonuclease Inhibitor"/>
    <property type="match status" value="1"/>
</dbReference>
<dbReference type="InterPro" id="IPR032675">
    <property type="entry name" value="LRR_dom_sf"/>
</dbReference>
<dbReference type="GO" id="GO:0019901">
    <property type="term" value="F:protein kinase binding"/>
    <property type="evidence" value="ECO:0007669"/>
    <property type="project" value="TreeGrafter"/>
</dbReference>
<dbReference type="GO" id="GO:0043113">
    <property type="term" value="P:receptor clustering"/>
    <property type="evidence" value="ECO:0007669"/>
    <property type="project" value="TreeGrafter"/>
</dbReference>
<dbReference type="GO" id="GO:0016323">
    <property type="term" value="C:basolateral plasma membrane"/>
    <property type="evidence" value="ECO:0007669"/>
    <property type="project" value="TreeGrafter"/>
</dbReference>
<dbReference type="GO" id="GO:0045197">
    <property type="term" value="P:establishment or maintenance of epithelial cell apical/basal polarity"/>
    <property type="evidence" value="ECO:0007669"/>
    <property type="project" value="TreeGrafter"/>
</dbReference>
<proteinExistence type="predicted"/>
<dbReference type="SUPFAM" id="SSF52075">
    <property type="entry name" value="Outer arm dynein light chain 1"/>
    <property type="match status" value="1"/>
</dbReference>
<reference evidence="1" key="1">
    <citation type="submission" date="2020-11" db="EMBL/GenBank/DDBJ databases">
        <authorList>
            <person name="Tran Van P."/>
        </authorList>
    </citation>
    <scope>NUCLEOTIDE SEQUENCE</scope>
</reference>
<dbReference type="GO" id="GO:0098887">
    <property type="term" value="P:neurotransmitter receptor transport, endosome to postsynaptic membrane"/>
    <property type="evidence" value="ECO:0007669"/>
    <property type="project" value="TreeGrafter"/>
</dbReference>
<name>A0A7R9IVX0_TIMCA</name>
<dbReference type="PANTHER" id="PTHR23119">
    <property type="entry name" value="DISCS LARGE"/>
    <property type="match status" value="1"/>
</dbReference>
<dbReference type="EMBL" id="OE179154">
    <property type="protein sequence ID" value="CAD7567799.1"/>
    <property type="molecule type" value="Genomic_DNA"/>
</dbReference>
<sequence length="342" mass="39483">MDKRPALYNLNLQYYHKDIAKLCEEVGIYIKAPNFVSQHRTMSSSLHPNVWQVGENTNTEDNDSFMEVYEVEEQHNDYSGQTTQFTIDGVNIIFKHIFITLIPPDLFPRESTCEKKRGVKVCLTALKFLHIVIRKYCVSVQMLNSSEGTMCWKCFDCFRAQVEDVQLLDYQHCMLNDVPVEVFTYERTLEELYLQSNRIRDLPRPLFHCHGLKTLSLSDNDILNLPPAIASLINLRRLDLSKNDECTGQIFLAGWMWLGGCEFANLDLVTVTICSGIMTLTDSQRLLGEVDMIYWRIDQCAIMLYVPLISNTTNSFPDKHKQHHFIELARQAAMLYSLSLCS</sequence>
<dbReference type="GO" id="GO:0005912">
    <property type="term" value="C:adherens junction"/>
    <property type="evidence" value="ECO:0007669"/>
    <property type="project" value="TreeGrafter"/>
</dbReference>
<dbReference type="GO" id="GO:0098609">
    <property type="term" value="P:cell-cell adhesion"/>
    <property type="evidence" value="ECO:0007669"/>
    <property type="project" value="TreeGrafter"/>
</dbReference>
<protein>
    <submittedName>
        <fullName evidence="1">(California timema) hypothetical protein</fullName>
    </submittedName>
</protein>
<gene>
    <name evidence="1" type="ORF">TCMB3V08_LOCUS581</name>
</gene>
<dbReference type="PANTHER" id="PTHR23119:SF50">
    <property type="entry name" value="PDZ DOMAIN-CONTAINING PROTEIN"/>
    <property type="match status" value="1"/>
</dbReference>
<dbReference type="GO" id="GO:0098968">
    <property type="term" value="P:neurotransmitter receptor transport postsynaptic membrane to endosome"/>
    <property type="evidence" value="ECO:0007669"/>
    <property type="project" value="TreeGrafter"/>
</dbReference>
<dbReference type="InterPro" id="IPR001611">
    <property type="entry name" value="Leu-rich_rpt"/>
</dbReference>
<accession>A0A7R9IVX0</accession>
<dbReference type="Pfam" id="PF13855">
    <property type="entry name" value="LRR_8"/>
    <property type="match status" value="1"/>
</dbReference>
<dbReference type="AlphaFoldDB" id="A0A7R9IVX0"/>
<dbReference type="PROSITE" id="PS51450">
    <property type="entry name" value="LRR"/>
    <property type="match status" value="2"/>
</dbReference>
<dbReference type="GO" id="GO:0045211">
    <property type="term" value="C:postsynaptic membrane"/>
    <property type="evidence" value="ECO:0007669"/>
    <property type="project" value="TreeGrafter"/>
</dbReference>